<dbReference type="Gene3D" id="3.90.780.10">
    <property type="entry name" value="5'-Nucleotidase, C-terminal domain"/>
    <property type="match status" value="1"/>
</dbReference>
<keyword evidence="2" id="KW-0547">Nucleotide-binding</keyword>
<dbReference type="PROSITE" id="PS51782">
    <property type="entry name" value="LYSM"/>
    <property type="match status" value="1"/>
</dbReference>
<dbReference type="PRINTS" id="PR01607">
    <property type="entry name" value="APYRASEFAMLY"/>
</dbReference>
<keyword evidence="5" id="KW-1185">Reference proteome</keyword>
<evidence type="ECO:0000259" key="3">
    <source>
        <dbReference type="PROSITE" id="PS51782"/>
    </source>
</evidence>
<dbReference type="GO" id="GO:0000166">
    <property type="term" value="F:nucleotide binding"/>
    <property type="evidence" value="ECO:0007669"/>
    <property type="project" value="UniProtKB-KW"/>
</dbReference>
<evidence type="ECO:0000256" key="2">
    <source>
        <dbReference type="RuleBase" id="RU362119"/>
    </source>
</evidence>
<keyword evidence="2" id="KW-0378">Hydrolase</keyword>
<reference evidence="4 5" key="1">
    <citation type="submission" date="2011-08" db="EMBL/GenBank/DDBJ databases">
        <title>The Genome Sequence of Clostridium hathewayi WAL-18680.</title>
        <authorList>
            <consortium name="The Broad Institute Genome Sequencing Platform"/>
            <person name="Earl A."/>
            <person name="Ward D."/>
            <person name="Feldgarden M."/>
            <person name="Gevers D."/>
            <person name="Finegold S.M."/>
            <person name="Summanen P.H."/>
            <person name="Molitoris D.R."/>
            <person name="Song M."/>
            <person name="Daigneault M."/>
            <person name="Allen-Vercoe E."/>
            <person name="Young S.K."/>
            <person name="Zeng Q."/>
            <person name="Gargeya S."/>
            <person name="Fitzgerald M."/>
            <person name="Haas B."/>
            <person name="Abouelleil A."/>
            <person name="Alvarado L."/>
            <person name="Arachchi H.M."/>
            <person name="Berlin A."/>
            <person name="Brown A."/>
            <person name="Chapman S.B."/>
            <person name="Chen Z."/>
            <person name="Dunbar C."/>
            <person name="Freedman E."/>
            <person name="Gearin G."/>
            <person name="Gellesch M."/>
            <person name="Goldberg J."/>
            <person name="Griggs A."/>
            <person name="Gujja S."/>
            <person name="Heiman D."/>
            <person name="Howarth C."/>
            <person name="Larson L."/>
            <person name="Lui A."/>
            <person name="MacDonald P.J.P."/>
            <person name="Montmayeur A."/>
            <person name="Murphy C."/>
            <person name="Neiman D."/>
            <person name="Pearson M."/>
            <person name="Priest M."/>
            <person name="Roberts A."/>
            <person name="Saif S."/>
            <person name="Shea T."/>
            <person name="Shenoy N."/>
            <person name="Sisk P."/>
            <person name="Stolte C."/>
            <person name="Sykes S."/>
            <person name="Wortman J."/>
            <person name="Nusbaum C."/>
            <person name="Birren B."/>
        </authorList>
    </citation>
    <scope>NUCLEOTIDE SEQUENCE [LARGE SCALE GENOMIC DNA]</scope>
    <source>
        <strain evidence="4 5">WAL-18680</strain>
    </source>
</reference>
<dbReference type="PANTHER" id="PTHR11575:SF24">
    <property type="entry name" value="5'-NUCLEOTIDASE"/>
    <property type="match status" value="1"/>
</dbReference>
<feature type="chain" id="PRO_5005132431" description="LysM domain-containing protein" evidence="2">
    <location>
        <begin position="36"/>
        <end position="641"/>
    </location>
</feature>
<dbReference type="InterPro" id="IPR029052">
    <property type="entry name" value="Metallo-depent_PP-like"/>
</dbReference>
<dbReference type="GO" id="GO:0016787">
    <property type="term" value="F:hydrolase activity"/>
    <property type="evidence" value="ECO:0007669"/>
    <property type="project" value="UniProtKB-KW"/>
</dbReference>
<dbReference type="GO" id="GO:0009166">
    <property type="term" value="P:nucleotide catabolic process"/>
    <property type="evidence" value="ECO:0007669"/>
    <property type="project" value="InterPro"/>
</dbReference>
<feature type="signal peptide" evidence="2">
    <location>
        <begin position="1"/>
        <end position="35"/>
    </location>
</feature>
<evidence type="ECO:0000313" key="5">
    <source>
        <dbReference type="Proteomes" id="UP000005384"/>
    </source>
</evidence>
<dbReference type="Pfam" id="PF01476">
    <property type="entry name" value="LysM"/>
    <property type="match status" value="1"/>
</dbReference>
<dbReference type="InterPro" id="IPR008334">
    <property type="entry name" value="5'-Nucleotdase_C"/>
</dbReference>
<dbReference type="PATRIC" id="fig|742737.3.peg.989"/>
<accession>G5IC06</accession>
<dbReference type="AlphaFoldDB" id="G5IC06"/>
<comment type="similarity">
    <text evidence="2">Belongs to the 5'-nucleotidase family.</text>
</comment>
<evidence type="ECO:0000313" key="4">
    <source>
        <dbReference type="EMBL" id="EHI60924.1"/>
    </source>
</evidence>
<dbReference type="InterPro" id="IPR018392">
    <property type="entry name" value="LysM"/>
</dbReference>
<gene>
    <name evidence="4" type="ORF">HMPREF9473_00989</name>
</gene>
<dbReference type="SUPFAM" id="SSF56300">
    <property type="entry name" value="Metallo-dependent phosphatases"/>
    <property type="match status" value="1"/>
</dbReference>
<dbReference type="EMBL" id="ADLN01000009">
    <property type="protein sequence ID" value="EHI60924.1"/>
    <property type="molecule type" value="Genomic_DNA"/>
</dbReference>
<dbReference type="RefSeq" id="WP_006778975.1">
    <property type="nucleotide sequence ID" value="NZ_CP040506.1"/>
</dbReference>
<dbReference type="InterPro" id="IPR036779">
    <property type="entry name" value="LysM_dom_sf"/>
</dbReference>
<feature type="domain" description="LysM" evidence="3">
    <location>
        <begin position="589"/>
        <end position="638"/>
    </location>
</feature>
<comment type="caution">
    <text evidence="4">The sequence shown here is derived from an EMBL/GenBank/DDBJ whole genome shotgun (WGS) entry which is preliminary data.</text>
</comment>
<dbReference type="SUPFAM" id="SSF55816">
    <property type="entry name" value="5'-nucleotidase (syn. UDP-sugar hydrolase), C-terminal domain"/>
    <property type="match status" value="1"/>
</dbReference>
<evidence type="ECO:0000256" key="1">
    <source>
        <dbReference type="ARBA" id="ARBA00022729"/>
    </source>
</evidence>
<dbReference type="CDD" id="cd00118">
    <property type="entry name" value="LysM"/>
    <property type="match status" value="1"/>
</dbReference>
<protein>
    <recommendedName>
        <fullName evidence="3">LysM domain-containing protein</fullName>
    </recommendedName>
</protein>
<dbReference type="Gene3D" id="3.60.21.10">
    <property type="match status" value="1"/>
</dbReference>
<dbReference type="SMART" id="SM00257">
    <property type="entry name" value="LysM"/>
    <property type="match status" value="1"/>
</dbReference>
<dbReference type="InterPro" id="IPR004843">
    <property type="entry name" value="Calcineurin-like_PHP"/>
</dbReference>
<proteinExistence type="inferred from homology"/>
<dbReference type="Pfam" id="PF02872">
    <property type="entry name" value="5_nucleotid_C"/>
    <property type="match status" value="1"/>
</dbReference>
<dbReference type="Proteomes" id="UP000005384">
    <property type="component" value="Unassembled WGS sequence"/>
</dbReference>
<sequence>MKQLQLRLKHSKYISLLLAFTLVMMTAMPAIPAMAAAKSGAAFTIGDVSGKLVIIHTNDTHGRDMADDGVLGTAAIAQLKKDYEAAGADTLLLSAGDACQGTALVNQSQGADAIAFMNLAGYDAMCPGNHEFDWGVDNLKALIKDAKFPVLAANIVYKNNKSVVFDSKRIFTTKSGLKVGVFGLDTPETATKASPDKMKGLEFLQGKELYACAQNQVDQLKASGCDLIVALGHLGIDEESAASGSRSVDVVNHVTGIDLFIDGHSHTVMENGAPVDKASYPSFRNNSDTLIVSTGSNLANAGVVLYDTNTKELSSQLVSADVYTGKDKTVEAAVKAKNDEINKELGKVFAKTEVMLNGEREPGNRTQETNLGDFAADAIRWSANKSIGGTVDAAITNGGGIRESIPAGDISMLDMKTVFPFGNQVAVMELTGQELLEALEAATYAAPAALGAFPQVSGITFTLDTSKPYKNGEAYGTYYRCANPGTRVKNVMVGGVPLDLERTYTIATNDFTAAGGDTYYSFKDAYQENGYVTGVSLEDALIDYTTTALKGVITAEQYGQPAARIYVRGANQVTELPETGSPELQKAASIYRVIRGDTLWKISNKKLGDGGRWPEIYALNKSRIANPNIIYVDQLLELPAS</sequence>
<organism evidence="4 5">
    <name type="scientific">Hungatella hathewayi WAL-18680</name>
    <dbReference type="NCBI Taxonomy" id="742737"/>
    <lineage>
        <taxon>Bacteria</taxon>
        <taxon>Bacillati</taxon>
        <taxon>Bacillota</taxon>
        <taxon>Clostridia</taxon>
        <taxon>Lachnospirales</taxon>
        <taxon>Lachnospiraceae</taxon>
        <taxon>Hungatella</taxon>
    </lineage>
</organism>
<keyword evidence="1 2" id="KW-0732">Signal</keyword>
<dbReference type="SUPFAM" id="SSF54106">
    <property type="entry name" value="LysM domain"/>
    <property type="match status" value="1"/>
</dbReference>
<dbReference type="Pfam" id="PF00149">
    <property type="entry name" value="Metallophos"/>
    <property type="match status" value="1"/>
</dbReference>
<dbReference type="Gene3D" id="3.10.350.10">
    <property type="entry name" value="LysM domain"/>
    <property type="match status" value="1"/>
</dbReference>
<name>G5IC06_9FIRM</name>
<dbReference type="HOGENOM" id="CLU_005854_7_3_9"/>
<dbReference type="InterPro" id="IPR036907">
    <property type="entry name" value="5'-Nucleotdase_C_sf"/>
</dbReference>
<dbReference type="InterPro" id="IPR006179">
    <property type="entry name" value="5_nucleotidase/apyrase"/>
</dbReference>
<dbReference type="PANTHER" id="PTHR11575">
    <property type="entry name" value="5'-NUCLEOTIDASE-RELATED"/>
    <property type="match status" value="1"/>
</dbReference>